<keyword evidence="2" id="KW-1185">Reference proteome</keyword>
<evidence type="ECO:0000313" key="2">
    <source>
        <dbReference type="Proteomes" id="UP000078492"/>
    </source>
</evidence>
<protein>
    <submittedName>
        <fullName evidence="1">Uncharacterized protein</fullName>
    </submittedName>
</protein>
<name>A0A195D8M7_9HYME</name>
<dbReference type="EMBL" id="KQ981135">
    <property type="protein sequence ID" value="KYN09245.1"/>
    <property type="molecule type" value="Genomic_DNA"/>
</dbReference>
<proteinExistence type="predicted"/>
<dbReference type="Proteomes" id="UP000078492">
    <property type="component" value="Unassembled WGS sequence"/>
</dbReference>
<gene>
    <name evidence="1" type="ORF">ALC57_18675</name>
</gene>
<reference evidence="1 2" key="1">
    <citation type="submission" date="2015-09" db="EMBL/GenBank/DDBJ databases">
        <title>Trachymyrmex cornetzi WGS genome.</title>
        <authorList>
            <person name="Nygaard S."/>
            <person name="Hu H."/>
            <person name="Boomsma J."/>
            <person name="Zhang G."/>
        </authorList>
    </citation>
    <scope>NUCLEOTIDE SEQUENCE [LARGE SCALE GENOMIC DNA]</scope>
    <source>
        <strain evidence="1">Tcor2-1</strain>
        <tissue evidence="1">Whole body</tissue>
    </source>
</reference>
<organism evidence="1 2">
    <name type="scientific">Trachymyrmex cornetzi</name>
    <dbReference type="NCBI Taxonomy" id="471704"/>
    <lineage>
        <taxon>Eukaryota</taxon>
        <taxon>Metazoa</taxon>
        <taxon>Ecdysozoa</taxon>
        <taxon>Arthropoda</taxon>
        <taxon>Hexapoda</taxon>
        <taxon>Insecta</taxon>
        <taxon>Pterygota</taxon>
        <taxon>Neoptera</taxon>
        <taxon>Endopterygota</taxon>
        <taxon>Hymenoptera</taxon>
        <taxon>Apocrita</taxon>
        <taxon>Aculeata</taxon>
        <taxon>Formicoidea</taxon>
        <taxon>Formicidae</taxon>
        <taxon>Myrmicinae</taxon>
        <taxon>Trachymyrmex</taxon>
    </lineage>
</organism>
<accession>A0A195D8M7</accession>
<dbReference type="AlphaFoldDB" id="A0A195D8M7"/>
<dbReference type="STRING" id="471704.A0A195D8M7"/>
<evidence type="ECO:0000313" key="1">
    <source>
        <dbReference type="EMBL" id="KYN09245.1"/>
    </source>
</evidence>
<sequence length="124" mass="13960">MRTTVEDSTGSTEATAATVGVVAHHHHQHQQHRGTTDVAAVAAVRHLGVEQQERSAAAPIHLATATPYHQLTIAADTNNNHDHHRNLEHHAVQRHDHWNKCKSENTIVVLEHFVRSIEIFHRRL</sequence>